<dbReference type="GO" id="GO:0022857">
    <property type="term" value="F:transmembrane transporter activity"/>
    <property type="evidence" value="ECO:0007669"/>
    <property type="project" value="TreeGrafter"/>
</dbReference>
<evidence type="ECO:0000256" key="2">
    <source>
        <dbReference type="ARBA" id="ARBA00022475"/>
    </source>
</evidence>
<dbReference type="Pfam" id="PF12704">
    <property type="entry name" value="MacB_PCD"/>
    <property type="match status" value="1"/>
</dbReference>
<dbReference type="PANTHER" id="PTHR30572:SF4">
    <property type="entry name" value="ABC TRANSPORTER PERMEASE YTRF"/>
    <property type="match status" value="1"/>
</dbReference>
<feature type="transmembrane region" description="Helical" evidence="7">
    <location>
        <begin position="20"/>
        <end position="41"/>
    </location>
</feature>
<name>I3ZKQ1_TERRK</name>
<evidence type="ECO:0000259" key="9">
    <source>
        <dbReference type="Pfam" id="PF12704"/>
    </source>
</evidence>
<gene>
    <name evidence="10" type="ordered locus">Terro_3605</name>
</gene>
<comment type="subcellular location">
    <subcellularLocation>
        <location evidence="1">Cell membrane</location>
        <topology evidence="1">Multi-pass membrane protein</topology>
    </subcellularLocation>
</comment>
<evidence type="ECO:0000256" key="4">
    <source>
        <dbReference type="ARBA" id="ARBA00022989"/>
    </source>
</evidence>
<protein>
    <submittedName>
        <fullName evidence="10">ABC-type transport system, involved in lipoprotein release, permease component</fullName>
    </submittedName>
</protein>
<sequence>MNRLVVGNLVHRPLRSLISALAVAIEVIMILSIAAIMLGMLNGQKVRTNGIGGDVIAKPGSASNLIGVSGAPASVKVGKVLEKLPHVLVAAPIYIQLTTSGGSVENIYGIDYQTFNALKPFVFLDGGPFTSPDDIIIDDVASHSGNGLKVGDTTKLLGHEFRVSGIVEHGKGGRKFIPMETINAINGTDNRCSVFYVKTDDPPKWQNAVRNEIHATEGMQQWDVQTLEEFLSMLTPEKLPAFNIGLNVVIGIAIVIGFLVIFQSMYTAVMERTREIGILKSLGASKGYIVGIVLRESGLLAVCGVIVGVASTYLLRAILHVKVSQLEFEVTPAWVAKATAIALVGALLGALYPALKAASKDPIDALSYE</sequence>
<dbReference type="InterPro" id="IPR025857">
    <property type="entry name" value="MacB_PCD"/>
</dbReference>
<keyword evidence="3 7" id="KW-0812">Transmembrane</keyword>
<evidence type="ECO:0000256" key="7">
    <source>
        <dbReference type="SAM" id="Phobius"/>
    </source>
</evidence>
<organism evidence="10 11">
    <name type="scientific">Terriglobus roseus (strain DSM 18391 / NRRL B-41598 / KBS 63)</name>
    <dbReference type="NCBI Taxonomy" id="926566"/>
    <lineage>
        <taxon>Bacteria</taxon>
        <taxon>Pseudomonadati</taxon>
        <taxon>Acidobacteriota</taxon>
        <taxon>Terriglobia</taxon>
        <taxon>Terriglobales</taxon>
        <taxon>Acidobacteriaceae</taxon>
        <taxon>Terriglobus</taxon>
    </lineage>
</organism>
<dbReference type="AlphaFoldDB" id="I3ZKQ1"/>
<accession>I3ZKQ1</accession>
<reference evidence="10 11" key="1">
    <citation type="submission" date="2012-06" db="EMBL/GenBank/DDBJ databases">
        <title>Complete genome of Terriglobus roseus DSM 18391.</title>
        <authorList>
            <consortium name="US DOE Joint Genome Institute (JGI-PGF)"/>
            <person name="Lucas S."/>
            <person name="Copeland A."/>
            <person name="Lapidus A."/>
            <person name="Glavina del Rio T."/>
            <person name="Dalin E."/>
            <person name="Tice H."/>
            <person name="Bruce D."/>
            <person name="Goodwin L."/>
            <person name="Pitluck S."/>
            <person name="Peters L."/>
            <person name="Mikhailova N."/>
            <person name="Munk A.C.C."/>
            <person name="Kyrpides N."/>
            <person name="Mavromatis K."/>
            <person name="Ivanova N."/>
            <person name="Brettin T."/>
            <person name="Detter J.C."/>
            <person name="Han C."/>
            <person name="Larimer F."/>
            <person name="Land M."/>
            <person name="Hauser L."/>
            <person name="Markowitz V."/>
            <person name="Cheng J.-F."/>
            <person name="Hugenholtz P."/>
            <person name="Woyke T."/>
            <person name="Wu D."/>
            <person name="Brambilla E."/>
            <person name="Klenk H.-P."/>
            <person name="Eisen J.A."/>
        </authorList>
    </citation>
    <scope>NUCLEOTIDE SEQUENCE [LARGE SCALE GENOMIC DNA]</scope>
    <source>
        <strain evidence="11">DSM 18391 / NRRL B-41598 / KBS 63</strain>
    </source>
</reference>
<dbReference type="PANTHER" id="PTHR30572">
    <property type="entry name" value="MEMBRANE COMPONENT OF TRANSPORTER-RELATED"/>
    <property type="match status" value="1"/>
</dbReference>
<feature type="domain" description="MacB-like periplasmic core" evidence="9">
    <location>
        <begin position="16"/>
        <end position="209"/>
    </location>
</feature>
<evidence type="ECO:0000259" key="8">
    <source>
        <dbReference type="Pfam" id="PF02687"/>
    </source>
</evidence>
<evidence type="ECO:0000256" key="1">
    <source>
        <dbReference type="ARBA" id="ARBA00004651"/>
    </source>
</evidence>
<dbReference type="InterPro" id="IPR050250">
    <property type="entry name" value="Macrolide_Exporter_MacB"/>
</dbReference>
<feature type="transmembrane region" description="Helical" evidence="7">
    <location>
        <begin position="334"/>
        <end position="355"/>
    </location>
</feature>
<dbReference type="RefSeq" id="WP_014787080.1">
    <property type="nucleotide sequence ID" value="NC_018014.1"/>
</dbReference>
<dbReference type="eggNOG" id="COG0577">
    <property type="taxonomic scope" value="Bacteria"/>
</dbReference>
<dbReference type="Pfam" id="PF02687">
    <property type="entry name" value="FtsX"/>
    <property type="match status" value="1"/>
</dbReference>
<keyword evidence="4 7" id="KW-1133">Transmembrane helix</keyword>
<feature type="transmembrane region" description="Helical" evidence="7">
    <location>
        <begin position="287"/>
        <end position="314"/>
    </location>
</feature>
<dbReference type="EMBL" id="CP003379">
    <property type="protein sequence ID" value="AFL89819.1"/>
    <property type="molecule type" value="Genomic_DNA"/>
</dbReference>
<evidence type="ECO:0000256" key="6">
    <source>
        <dbReference type="ARBA" id="ARBA00038076"/>
    </source>
</evidence>
<comment type="similarity">
    <text evidence="6">Belongs to the ABC-4 integral membrane protein family.</text>
</comment>
<dbReference type="Proteomes" id="UP000006056">
    <property type="component" value="Chromosome"/>
</dbReference>
<feature type="transmembrane region" description="Helical" evidence="7">
    <location>
        <begin position="244"/>
        <end position="266"/>
    </location>
</feature>
<dbReference type="STRING" id="926566.Terro_3605"/>
<keyword evidence="11" id="KW-1185">Reference proteome</keyword>
<keyword evidence="10" id="KW-0449">Lipoprotein</keyword>
<proteinExistence type="inferred from homology"/>
<dbReference type="HOGENOM" id="CLU_000604_8_6_0"/>
<dbReference type="KEGG" id="trs:Terro_3605"/>
<dbReference type="OrthoDB" id="9770036at2"/>
<dbReference type="InterPro" id="IPR003838">
    <property type="entry name" value="ABC3_permease_C"/>
</dbReference>
<evidence type="ECO:0000313" key="10">
    <source>
        <dbReference type="EMBL" id="AFL89819.1"/>
    </source>
</evidence>
<feature type="domain" description="ABC3 transporter permease C-terminal" evidence="8">
    <location>
        <begin position="248"/>
        <end position="362"/>
    </location>
</feature>
<evidence type="ECO:0000256" key="3">
    <source>
        <dbReference type="ARBA" id="ARBA00022692"/>
    </source>
</evidence>
<evidence type="ECO:0000256" key="5">
    <source>
        <dbReference type="ARBA" id="ARBA00023136"/>
    </source>
</evidence>
<dbReference type="GO" id="GO:0005886">
    <property type="term" value="C:plasma membrane"/>
    <property type="evidence" value="ECO:0007669"/>
    <property type="project" value="UniProtKB-SubCell"/>
</dbReference>
<keyword evidence="2" id="KW-1003">Cell membrane</keyword>
<keyword evidence="5 7" id="KW-0472">Membrane</keyword>
<evidence type="ECO:0000313" key="11">
    <source>
        <dbReference type="Proteomes" id="UP000006056"/>
    </source>
</evidence>